<feature type="compositionally biased region" description="Basic residues" evidence="1">
    <location>
        <begin position="166"/>
        <end position="178"/>
    </location>
</feature>
<feature type="region of interest" description="Disordered" evidence="1">
    <location>
        <begin position="1"/>
        <end position="20"/>
    </location>
</feature>
<organism evidence="2">
    <name type="scientific">uncultured Nocardioidaceae bacterium</name>
    <dbReference type="NCBI Taxonomy" id="253824"/>
    <lineage>
        <taxon>Bacteria</taxon>
        <taxon>Bacillati</taxon>
        <taxon>Actinomycetota</taxon>
        <taxon>Actinomycetes</taxon>
        <taxon>Propionibacteriales</taxon>
        <taxon>Nocardioidaceae</taxon>
        <taxon>environmental samples</taxon>
    </lineage>
</organism>
<feature type="compositionally biased region" description="Low complexity" evidence="1">
    <location>
        <begin position="8"/>
        <end position="19"/>
    </location>
</feature>
<protein>
    <submittedName>
        <fullName evidence="2">Uncharacterized protein</fullName>
    </submittedName>
</protein>
<name>A0A6J4NDU8_9ACTN</name>
<sequence length="253" mass="27118">ERPDAGRPADPPASDAPVDVRAHVVLRVAGLPGGDLPGADPRDADDPHAADATQLRCRGDPRAGARRRRGADRRGCGCLRLEPVGGRAAGRRRSRGSVGGRRPGGRRPGGPTPGAAGLSSRLRPAARRAQEGDRLHQRRRSHGLPALRGGGRPGARWQGAHGAALLRRHLPRAGPRHVGRPDHRPAAGGPGAARDAVAEGPQRRRGPQQLVPHHRRTGRPGCGDLRLREQRVRRGRLRGCRPRGPHRQPRRLV</sequence>
<feature type="compositionally biased region" description="Basic and acidic residues" evidence="1">
    <location>
        <begin position="40"/>
        <end position="49"/>
    </location>
</feature>
<evidence type="ECO:0000313" key="2">
    <source>
        <dbReference type="EMBL" id="CAA9385668.1"/>
    </source>
</evidence>
<accession>A0A6J4NDU8</accession>
<reference evidence="2" key="1">
    <citation type="submission" date="2020-02" db="EMBL/GenBank/DDBJ databases">
        <authorList>
            <person name="Meier V. D."/>
        </authorList>
    </citation>
    <scope>NUCLEOTIDE SEQUENCE</scope>
    <source>
        <strain evidence="2">AVDCRST_MAG47</strain>
    </source>
</reference>
<feature type="compositionally biased region" description="Low complexity" evidence="1">
    <location>
        <begin position="113"/>
        <end position="123"/>
    </location>
</feature>
<evidence type="ECO:0000256" key="1">
    <source>
        <dbReference type="SAM" id="MobiDB-lite"/>
    </source>
</evidence>
<feature type="non-terminal residue" evidence="2">
    <location>
        <position position="253"/>
    </location>
</feature>
<proteinExistence type="predicted"/>
<feature type="compositionally biased region" description="Low complexity" evidence="1">
    <location>
        <begin position="76"/>
        <end position="86"/>
    </location>
</feature>
<feature type="compositionally biased region" description="Gly residues" evidence="1">
    <location>
        <begin position="97"/>
        <end position="108"/>
    </location>
</feature>
<gene>
    <name evidence="2" type="ORF">AVDCRST_MAG47-2522</name>
</gene>
<dbReference type="AlphaFoldDB" id="A0A6J4NDU8"/>
<feature type="region of interest" description="Disordered" evidence="1">
    <location>
        <begin position="30"/>
        <end position="253"/>
    </location>
</feature>
<feature type="non-terminal residue" evidence="2">
    <location>
        <position position="1"/>
    </location>
</feature>
<dbReference type="EMBL" id="CADCUK010000162">
    <property type="protein sequence ID" value="CAA9385668.1"/>
    <property type="molecule type" value="Genomic_DNA"/>
</dbReference>
<feature type="compositionally biased region" description="Basic residues" evidence="1">
    <location>
        <begin position="233"/>
        <end position="253"/>
    </location>
</feature>